<keyword evidence="4" id="KW-1185">Reference proteome</keyword>
<dbReference type="PANTHER" id="PTHR10566:SF117">
    <property type="entry name" value="UNUSUAL PROTEIN KINASE-RELATED"/>
    <property type="match status" value="1"/>
</dbReference>
<comment type="similarity">
    <text evidence="1">Belongs to the protein kinase superfamily. ADCK protein kinase family.</text>
</comment>
<accession>W9QV46</accession>
<dbReference type="InterPro" id="IPR004147">
    <property type="entry name" value="ABC1_dom"/>
</dbReference>
<evidence type="ECO:0000313" key="4">
    <source>
        <dbReference type="Proteomes" id="UP000030645"/>
    </source>
</evidence>
<dbReference type="PANTHER" id="PTHR10566">
    <property type="entry name" value="CHAPERONE-ACTIVITY OF BC1 COMPLEX CABC1 -RELATED"/>
    <property type="match status" value="1"/>
</dbReference>
<dbReference type="EMBL" id="KE344209">
    <property type="protein sequence ID" value="EXB54801.1"/>
    <property type="molecule type" value="Genomic_DNA"/>
</dbReference>
<dbReference type="eggNOG" id="KOG1235">
    <property type="taxonomic scope" value="Eukaryota"/>
</dbReference>
<feature type="domain" description="ABC1 atypical kinase-like" evidence="2">
    <location>
        <begin position="6"/>
        <end position="115"/>
    </location>
</feature>
<dbReference type="SUPFAM" id="SSF56112">
    <property type="entry name" value="Protein kinase-like (PK-like)"/>
    <property type="match status" value="1"/>
</dbReference>
<reference evidence="4" key="1">
    <citation type="submission" date="2013-01" db="EMBL/GenBank/DDBJ databases">
        <title>Draft Genome Sequence of a Mulberry Tree, Morus notabilis C.K. Schneid.</title>
        <authorList>
            <person name="He N."/>
            <person name="Zhao S."/>
        </authorList>
    </citation>
    <scope>NUCLEOTIDE SEQUENCE</scope>
</reference>
<evidence type="ECO:0000313" key="3">
    <source>
        <dbReference type="EMBL" id="EXB54801.1"/>
    </source>
</evidence>
<dbReference type="GO" id="GO:0009507">
    <property type="term" value="C:chloroplast"/>
    <property type="evidence" value="ECO:0007669"/>
    <property type="project" value="TreeGrafter"/>
</dbReference>
<evidence type="ECO:0000259" key="2">
    <source>
        <dbReference type="Pfam" id="PF03109"/>
    </source>
</evidence>
<sequence>MHLASEVVVVPRTYRKYTSRKVLTTQWIEGEKLSQSTESDVGELVNVGVICYLKQLLDTGFFHADPHPGNLIRTPDGKLAILDFGLVTKLTDDQKYGMIEAIAHLIHRDYGAIVKDFVKLDFIPEGVNLEPILPVLAKVFDQALEGGGAKNINFQELAADLAQITFDYPFRIPPYFALIIRAIGVLEGIALVGNPDFAIVDEAYPYIAQRLLTDESPRLRNALRYTIYGKSGVFDAERFIDVMQAFESFITAAKSGGGEDLNGNMAELGILQRSMENAFPVLLPVPAQQEPVQTRAALAFLLSDKGNFFREFLLDEIVKGIDAVTREQLVRIMALLGLGNPTPIFSMVPTFGPLKPAGLLPTITEEDRVILNNVQKIVEFLTAGSSISRTSNQGINVAQVIQELLPVLPGISATILPEVVNRLTSRILARVIRDTFL</sequence>
<dbReference type="InterPro" id="IPR011009">
    <property type="entry name" value="Kinase-like_dom_sf"/>
</dbReference>
<dbReference type="STRING" id="981085.W9QV46"/>
<proteinExistence type="inferred from homology"/>
<dbReference type="AlphaFoldDB" id="W9QV46"/>
<organism evidence="3 4">
    <name type="scientific">Morus notabilis</name>
    <dbReference type="NCBI Taxonomy" id="981085"/>
    <lineage>
        <taxon>Eukaryota</taxon>
        <taxon>Viridiplantae</taxon>
        <taxon>Streptophyta</taxon>
        <taxon>Embryophyta</taxon>
        <taxon>Tracheophyta</taxon>
        <taxon>Spermatophyta</taxon>
        <taxon>Magnoliopsida</taxon>
        <taxon>eudicotyledons</taxon>
        <taxon>Gunneridae</taxon>
        <taxon>Pentapetalae</taxon>
        <taxon>rosids</taxon>
        <taxon>fabids</taxon>
        <taxon>Rosales</taxon>
        <taxon>Moraceae</taxon>
        <taxon>Moreae</taxon>
        <taxon>Morus</taxon>
    </lineage>
</organism>
<name>W9QV46_9ROSA</name>
<evidence type="ECO:0000256" key="1">
    <source>
        <dbReference type="ARBA" id="ARBA00009670"/>
    </source>
</evidence>
<dbReference type="InterPro" id="IPR050154">
    <property type="entry name" value="UbiB_kinase"/>
</dbReference>
<gene>
    <name evidence="3" type="ORF">L484_019933</name>
</gene>
<protein>
    <recommendedName>
        <fullName evidence="2">ABC1 atypical kinase-like domain-containing protein</fullName>
    </recommendedName>
</protein>
<dbReference type="Proteomes" id="UP000030645">
    <property type="component" value="Unassembled WGS sequence"/>
</dbReference>
<dbReference type="Pfam" id="PF03109">
    <property type="entry name" value="ABC1"/>
    <property type="match status" value="1"/>
</dbReference>